<protein>
    <submittedName>
        <fullName evidence="1">Uncharacterized protein</fullName>
    </submittedName>
</protein>
<organism evidence="1 2">
    <name type="scientific">Eleusine coracana subsp. coracana</name>
    <dbReference type="NCBI Taxonomy" id="191504"/>
    <lineage>
        <taxon>Eukaryota</taxon>
        <taxon>Viridiplantae</taxon>
        <taxon>Streptophyta</taxon>
        <taxon>Embryophyta</taxon>
        <taxon>Tracheophyta</taxon>
        <taxon>Spermatophyta</taxon>
        <taxon>Magnoliopsida</taxon>
        <taxon>Liliopsida</taxon>
        <taxon>Poales</taxon>
        <taxon>Poaceae</taxon>
        <taxon>PACMAD clade</taxon>
        <taxon>Chloridoideae</taxon>
        <taxon>Cynodonteae</taxon>
        <taxon>Eleusininae</taxon>
        <taxon>Eleusine</taxon>
    </lineage>
</organism>
<gene>
    <name evidence="1" type="primary">gb24973</name>
    <name evidence="1" type="ORF">PR202_gb24973</name>
</gene>
<proteinExistence type="predicted"/>
<evidence type="ECO:0000313" key="1">
    <source>
        <dbReference type="EMBL" id="GJN36135.1"/>
    </source>
</evidence>
<sequence>MPACATNMGRYNYQHHLLFPCCLALQACPTRIYQLLYDERGKLPGGGGGGDSSESRARPWNLVASEASLLLIRVRPSEGDC</sequence>
<reference evidence="1" key="2">
    <citation type="submission" date="2021-12" db="EMBL/GenBank/DDBJ databases">
        <title>Resequencing data analysis of finger millet.</title>
        <authorList>
            <person name="Hatakeyama M."/>
            <person name="Aluri S."/>
            <person name="Balachadran M.T."/>
            <person name="Sivarajan S.R."/>
            <person name="Poveda L."/>
            <person name="Shimizu-Inatsugi R."/>
            <person name="Schlapbach R."/>
            <person name="Sreeman S.M."/>
            <person name="Shimizu K.K."/>
        </authorList>
    </citation>
    <scope>NUCLEOTIDE SEQUENCE</scope>
</reference>
<dbReference type="EMBL" id="BQKI01000088">
    <property type="protein sequence ID" value="GJN36135.1"/>
    <property type="molecule type" value="Genomic_DNA"/>
</dbReference>
<name>A0AAV5FNW7_ELECO</name>
<keyword evidence="2" id="KW-1185">Reference proteome</keyword>
<dbReference type="AlphaFoldDB" id="A0AAV5FNW7"/>
<accession>A0AAV5FNW7</accession>
<comment type="caution">
    <text evidence="1">The sequence shown here is derived from an EMBL/GenBank/DDBJ whole genome shotgun (WGS) entry which is preliminary data.</text>
</comment>
<reference evidence="1" key="1">
    <citation type="journal article" date="2018" name="DNA Res.">
        <title>Multiple hybrid de novo genome assembly of finger millet, an orphan allotetraploid crop.</title>
        <authorList>
            <person name="Hatakeyama M."/>
            <person name="Aluri S."/>
            <person name="Balachadran M.T."/>
            <person name="Sivarajan S.R."/>
            <person name="Patrignani A."/>
            <person name="Gruter S."/>
            <person name="Poveda L."/>
            <person name="Shimizu-Inatsugi R."/>
            <person name="Baeten J."/>
            <person name="Francoijs K.J."/>
            <person name="Nataraja K.N."/>
            <person name="Reddy Y.A.N."/>
            <person name="Phadnis S."/>
            <person name="Ravikumar R.L."/>
            <person name="Schlapbach R."/>
            <person name="Sreeman S.M."/>
            <person name="Shimizu K.K."/>
        </authorList>
    </citation>
    <scope>NUCLEOTIDE SEQUENCE</scope>
</reference>
<evidence type="ECO:0000313" key="2">
    <source>
        <dbReference type="Proteomes" id="UP001054889"/>
    </source>
</evidence>
<dbReference type="Proteomes" id="UP001054889">
    <property type="component" value="Unassembled WGS sequence"/>
</dbReference>